<keyword evidence="7 12" id="KW-0808">Transferase</keyword>
<feature type="transmembrane region" description="Helical" evidence="12">
    <location>
        <begin position="451"/>
        <end position="472"/>
    </location>
</feature>
<feature type="transmembrane region" description="Helical" evidence="12">
    <location>
        <begin position="231"/>
        <end position="254"/>
    </location>
</feature>
<gene>
    <name evidence="15" type="ORF">SPI_04353</name>
</gene>
<evidence type="ECO:0000256" key="5">
    <source>
        <dbReference type="ARBA" id="ARBA00022502"/>
    </source>
</evidence>
<dbReference type="GO" id="GO:0000009">
    <property type="term" value="F:alpha-1,6-mannosyltransferase activity"/>
    <property type="evidence" value="ECO:0007669"/>
    <property type="project" value="InterPro"/>
</dbReference>
<evidence type="ECO:0000256" key="4">
    <source>
        <dbReference type="ARBA" id="ARBA00013795"/>
    </source>
</evidence>
<evidence type="ECO:0000256" key="7">
    <source>
        <dbReference type="ARBA" id="ARBA00022679"/>
    </source>
</evidence>
<dbReference type="GO" id="GO:0031501">
    <property type="term" value="C:mannosyltransferase complex"/>
    <property type="evidence" value="ECO:0007669"/>
    <property type="project" value="TreeGrafter"/>
</dbReference>
<feature type="region of interest" description="Disordered" evidence="13">
    <location>
        <begin position="488"/>
        <end position="510"/>
    </location>
</feature>
<proteinExistence type="inferred from homology"/>
<comment type="similarity">
    <text evidence="3 12">Belongs to the PIGV family.</text>
</comment>
<keyword evidence="8 12" id="KW-0812">Transmembrane</keyword>
<dbReference type="AlphaFoldDB" id="A0A167VNB3"/>
<keyword evidence="6 12" id="KW-0328">Glycosyltransferase</keyword>
<evidence type="ECO:0000256" key="12">
    <source>
        <dbReference type="RuleBase" id="RU363112"/>
    </source>
</evidence>
<comment type="subcellular location">
    <subcellularLocation>
        <location evidence="1 12">Endoplasmic reticulum membrane</location>
        <topology evidence="1 12">Multi-pass membrane protein</topology>
    </subcellularLocation>
</comment>
<evidence type="ECO:0000256" key="8">
    <source>
        <dbReference type="ARBA" id="ARBA00022692"/>
    </source>
</evidence>
<feature type="transmembrane region" description="Helical" evidence="12">
    <location>
        <begin position="394"/>
        <end position="418"/>
    </location>
</feature>
<protein>
    <recommendedName>
        <fullName evidence="4 12">GPI mannosyltransferase 2</fullName>
        <ecNumber evidence="12">2.4.1.-</ecNumber>
    </recommendedName>
</protein>
<dbReference type="Pfam" id="PF04188">
    <property type="entry name" value="Mannosyl_trans2"/>
    <property type="match status" value="1"/>
</dbReference>
<comment type="pathway">
    <text evidence="2 12">Glycolipid biosynthesis; glycosylphosphatidylinositol-anchor biosynthesis.</text>
</comment>
<feature type="transmembrane region" description="Helical" evidence="12">
    <location>
        <begin position="260"/>
        <end position="278"/>
    </location>
</feature>
<dbReference type="UniPathway" id="UPA00196"/>
<accession>A0A167VNB3</accession>
<evidence type="ECO:0000256" key="14">
    <source>
        <dbReference type="SAM" id="SignalP"/>
    </source>
</evidence>
<feature type="signal peptide" evidence="14">
    <location>
        <begin position="1"/>
        <end position="18"/>
    </location>
</feature>
<dbReference type="EC" id="2.4.1.-" evidence="12"/>
<evidence type="ECO:0000256" key="11">
    <source>
        <dbReference type="ARBA" id="ARBA00023136"/>
    </source>
</evidence>
<name>A0A167VNB3_9HYPO</name>
<keyword evidence="11 12" id="KW-0472">Membrane</keyword>
<dbReference type="InterPro" id="IPR007315">
    <property type="entry name" value="PIG-V/Gpi18"/>
</dbReference>
<comment type="caution">
    <text evidence="15">The sequence shown here is derived from an EMBL/GenBank/DDBJ whole genome shotgun (WGS) entry which is preliminary data.</text>
</comment>
<evidence type="ECO:0000256" key="2">
    <source>
        <dbReference type="ARBA" id="ARBA00004687"/>
    </source>
</evidence>
<dbReference type="GO" id="GO:0005789">
    <property type="term" value="C:endoplasmic reticulum membrane"/>
    <property type="evidence" value="ECO:0007669"/>
    <property type="project" value="UniProtKB-SubCell"/>
</dbReference>
<comment type="function">
    <text evidence="12">Mannosyltransferase involved in glycosylphosphatidylinositol-anchor biosynthesis.</text>
</comment>
<dbReference type="EMBL" id="AZHD01000006">
    <property type="protein sequence ID" value="OAA62813.1"/>
    <property type="molecule type" value="Genomic_DNA"/>
</dbReference>
<keyword evidence="5 12" id="KW-0337">GPI-anchor biosynthesis</keyword>
<sequence length="601" mass="64569">MTLFFFFVDLGWLQASQPTPSHPFRQFPLAPHTKAEDTSRGCNDAATWFRGVLRRNELKLARSLKEEGARVSGEPHAQGTEAAASTTLLTINNTSFSAQTRYPMASASATTARSAATAAGRSTLLDPRRHPYRILVALFVFWKTLLLAIAFVAYRAGPAYDTSGSIVVDAGGGDPSLLPPSHAYANTNASTTGPGSITRSSGTFVARLISWDAVFFIQSTRRGYRYELEWAFSRGLPILVSLLRRALMSLGLVADPSEPLLAVCVAHAAHLCAVLLLYRLGRVVWLGAAGQRVALVAACLHVLSPAGLFLSAPYAEGSCALLTFAGYALYAAAKAPRSPLSADALFLGAGVLFGLATAYRSNGLLNGIVFAYEALAGTVAFVRTPRLPLLRRLVVVVLSGLAVTAGSVVPQAMAYGLFCMAPDAPPRPWCTRWVPSIYAFVQAHYWNTGLFNYWTLSNAPLFVIATPVLFVLTRSSLDMWSAVATQPPVPTATNDENNKSDRPSPAAETTPLAAAVNPPLAPMVLCMALSQVLMVLMALLNYHVQIITRLSSGFPLWYWWLAQGLAGKEPSRSRFAGGFVVFMVMYASIQGVLFASFLPPA</sequence>
<evidence type="ECO:0000256" key="3">
    <source>
        <dbReference type="ARBA" id="ARBA00008698"/>
    </source>
</evidence>
<evidence type="ECO:0000313" key="15">
    <source>
        <dbReference type="EMBL" id="OAA62813.1"/>
    </source>
</evidence>
<feature type="transmembrane region" description="Helical" evidence="12">
    <location>
        <begin position="364"/>
        <end position="382"/>
    </location>
</feature>
<keyword evidence="10 12" id="KW-1133">Transmembrane helix</keyword>
<evidence type="ECO:0000256" key="1">
    <source>
        <dbReference type="ARBA" id="ARBA00004477"/>
    </source>
</evidence>
<evidence type="ECO:0000256" key="13">
    <source>
        <dbReference type="SAM" id="MobiDB-lite"/>
    </source>
</evidence>
<dbReference type="Proteomes" id="UP000076874">
    <property type="component" value="Unassembled WGS sequence"/>
</dbReference>
<dbReference type="GO" id="GO:0004376">
    <property type="term" value="F:GPI mannosyltransferase activity"/>
    <property type="evidence" value="ECO:0007669"/>
    <property type="project" value="InterPro"/>
</dbReference>
<feature type="transmembrane region" description="Helical" evidence="12">
    <location>
        <begin position="134"/>
        <end position="154"/>
    </location>
</feature>
<feature type="chain" id="PRO_5007893560" description="GPI mannosyltransferase 2" evidence="14">
    <location>
        <begin position="19"/>
        <end position="601"/>
    </location>
</feature>
<reference evidence="15 16" key="1">
    <citation type="journal article" date="2016" name="Genome Biol. Evol.">
        <title>Divergent and convergent evolution of fungal pathogenicity.</title>
        <authorList>
            <person name="Shang Y."/>
            <person name="Xiao G."/>
            <person name="Zheng P."/>
            <person name="Cen K."/>
            <person name="Zhan S."/>
            <person name="Wang C."/>
        </authorList>
    </citation>
    <scope>NUCLEOTIDE SEQUENCE [LARGE SCALE GENOMIC DNA]</scope>
    <source>
        <strain evidence="15 16">RCEF 264</strain>
    </source>
</reference>
<keyword evidence="14" id="KW-0732">Signal</keyword>
<feature type="transmembrane region" description="Helical" evidence="12">
    <location>
        <begin position="340"/>
        <end position="358"/>
    </location>
</feature>
<keyword evidence="16" id="KW-1185">Reference proteome</keyword>
<dbReference type="GO" id="GO:0006506">
    <property type="term" value="P:GPI anchor biosynthetic process"/>
    <property type="evidence" value="ECO:0007669"/>
    <property type="project" value="UniProtKB-UniPathway"/>
</dbReference>
<feature type="transmembrane region" description="Helical" evidence="12">
    <location>
        <begin position="520"/>
        <end position="540"/>
    </location>
</feature>
<evidence type="ECO:0000256" key="10">
    <source>
        <dbReference type="ARBA" id="ARBA00022989"/>
    </source>
</evidence>
<evidence type="ECO:0000313" key="16">
    <source>
        <dbReference type="Proteomes" id="UP000076874"/>
    </source>
</evidence>
<evidence type="ECO:0000256" key="9">
    <source>
        <dbReference type="ARBA" id="ARBA00022824"/>
    </source>
</evidence>
<organism evidence="15 16">
    <name type="scientific">Niveomyces insectorum RCEF 264</name>
    <dbReference type="NCBI Taxonomy" id="1081102"/>
    <lineage>
        <taxon>Eukaryota</taxon>
        <taxon>Fungi</taxon>
        <taxon>Dikarya</taxon>
        <taxon>Ascomycota</taxon>
        <taxon>Pezizomycotina</taxon>
        <taxon>Sordariomycetes</taxon>
        <taxon>Hypocreomycetidae</taxon>
        <taxon>Hypocreales</taxon>
        <taxon>Cordycipitaceae</taxon>
        <taxon>Niveomyces</taxon>
    </lineage>
</organism>
<evidence type="ECO:0000256" key="6">
    <source>
        <dbReference type="ARBA" id="ARBA00022676"/>
    </source>
</evidence>
<dbReference type="OrthoDB" id="10252502at2759"/>
<keyword evidence="9 12" id="KW-0256">Endoplasmic reticulum</keyword>
<dbReference type="STRING" id="1081102.A0A167VNB3"/>
<feature type="transmembrane region" description="Helical" evidence="12">
    <location>
        <begin position="578"/>
        <end position="598"/>
    </location>
</feature>
<dbReference type="PANTHER" id="PTHR12468">
    <property type="entry name" value="GPI MANNOSYLTRANSFERASE 2"/>
    <property type="match status" value="1"/>
</dbReference>
<dbReference type="PANTHER" id="PTHR12468:SF2">
    <property type="entry name" value="GPI MANNOSYLTRANSFERASE 2"/>
    <property type="match status" value="1"/>
</dbReference>